<dbReference type="PROSITE" id="PS50893">
    <property type="entry name" value="ABC_TRANSPORTER_2"/>
    <property type="match status" value="1"/>
</dbReference>
<evidence type="ECO:0000313" key="6">
    <source>
        <dbReference type="EMBL" id="KOX94331.1"/>
    </source>
</evidence>
<evidence type="ECO:0000259" key="5">
    <source>
        <dbReference type="PROSITE" id="PS50893"/>
    </source>
</evidence>
<reference evidence="6 7" key="1">
    <citation type="submission" date="2015-08" db="EMBL/GenBank/DDBJ databases">
        <title>Genomes of Isolates from Cabo Rojo, PR.</title>
        <authorList>
            <person name="Sanchez-Nieves R.L."/>
            <person name="Montalvo-Rodriguez R."/>
        </authorList>
    </citation>
    <scope>NUCLEOTIDE SEQUENCE [LARGE SCALE GENOMIC DNA]</scope>
    <source>
        <strain evidence="6 7">SL3</strain>
    </source>
</reference>
<keyword evidence="4 6" id="KW-0067">ATP-binding</keyword>
<dbReference type="CDD" id="cd03230">
    <property type="entry name" value="ABC_DR_subfamily_A"/>
    <property type="match status" value="1"/>
</dbReference>
<dbReference type="Gene3D" id="3.40.50.300">
    <property type="entry name" value="P-loop containing nucleotide triphosphate hydrolases"/>
    <property type="match status" value="1"/>
</dbReference>
<evidence type="ECO:0000256" key="2">
    <source>
        <dbReference type="ARBA" id="ARBA00022448"/>
    </source>
</evidence>
<evidence type="ECO:0000256" key="3">
    <source>
        <dbReference type="ARBA" id="ARBA00022741"/>
    </source>
</evidence>
<dbReference type="Proteomes" id="UP000037729">
    <property type="component" value="Unassembled WGS sequence"/>
</dbReference>
<dbReference type="PATRIC" id="fig|1705562.3.peg.984"/>
<dbReference type="InterPro" id="IPR027417">
    <property type="entry name" value="P-loop_NTPase"/>
</dbReference>
<sequence>MDEVLVASDVGRRYGDTVALDGVSLTATAGEVLALVGPNGAGKTTLVRALTGTTDATGDVRLFGQSPRTVARDRIGLLPQSFSPHERLTARELLEYYAGLYDATRDVAAVLDDVGLADTASTTYENLSGGQQRRTCVATALINDPDLLVLDEPTTGIDPAGRRDLWRLLEGLADRGVTILVTTHYMEEAQRLADRVGLLADGTLVALDSPDRLVAEHGGDSQLIVDGSFDEAAVSAIDYPAETATRNGRLVVYGIRPESIGNITEQLGEAGIEYDSLTWKQPDLEDVYLELTGTAVGQRGEPQQTGPVAGGAQ</sequence>
<dbReference type="InterPro" id="IPR003439">
    <property type="entry name" value="ABC_transporter-like_ATP-bd"/>
</dbReference>
<dbReference type="AlphaFoldDB" id="A0A0M9ANM7"/>
<dbReference type="GO" id="GO:0016887">
    <property type="term" value="F:ATP hydrolysis activity"/>
    <property type="evidence" value="ECO:0007669"/>
    <property type="project" value="InterPro"/>
</dbReference>
<evidence type="ECO:0000256" key="4">
    <source>
        <dbReference type="ARBA" id="ARBA00022840"/>
    </source>
</evidence>
<feature type="domain" description="ABC transporter" evidence="5">
    <location>
        <begin position="5"/>
        <end position="226"/>
    </location>
</feature>
<protein>
    <submittedName>
        <fullName evidence="6">ABC transporter ATP-binding protein</fullName>
    </submittedName>
</protein>
<dbReference type="OrthoDB" id="87732at2157"/>
<accession>A0A0M9ANM7</accession>
<dbReference type="RefSeq" id="WP_053966106.1">
    <property type="nucleotide sequence ID" value="NZ_LIUF01000001.1"/>
</dbReference>
<dbReference type="EMBL" id="LIUF01000001">
    <property type="protein sequence ID" value="KOX94331.1"/>
    <property type="molecule type" value="Genomic_DNA"/>
</dbReference>
<keyword evidence="7" id="KW-1185">Reference proteome</keyword>
<name>A0A0M9ANM7_9EURY</name>
<dbReference type="PANTHER" id="PTHR42711:SF5">
    <property type="entry name" value="ABC TRANSPORTER ATP-BINDING PROTEIN NATA"/>
    <property type="match status" value="1"/>
</dbReference>
<evidence type="ECO:0000256" key="1">
    <source>
        <dbReference type="ARBA" id="ARBA00005417"/>
    </source>
</evidence>
<keyword evidence="3" id="KW-0547">Nucleotide-binding</keyword>
<dbReference type="PANTHER" id="PTHR42711">
    <property type="entry name" value="ABC TRANSPORTER ATP-BINDING PROTEIN"/>
    <property type="match status" value="1"/>
</dbReference>
<organism evidence="6 7">
    <name type="scientific">Haloarcula rubripromontorii</name>
    <dbReference type="NCBI Taxonomy" id="1705562"/>
    <lineage>
        <taxon>Archaea</taxon>
        <taxon>Methanobacteriati</taxon>
        <taxon>Methanobacteriota</taxon>
        <taxon>Stenosarchaea group</taxon>
        <taxon>Halobacteria</taxon>
        <taxon>Halobacteriales</taxon>
        <taxon>Haloarculaceae</taxon>
        <taxon>Haloarcula</taxon>
    </lineage>
</organism>
<dbReference type="SUPFAM" id="SSF52540">
    <property type="entry name" value="P-loop containing nucleoside triphosphate hydrolases"/>
    <property type="match status" value="1"/>
</dbReference>
<keyword evidence="2" id="KW-0813">Transport</keyword>
<dbReference type="InterPro" id="IPR003593">
    <property type="entry name" value="AAA+_ATPase"/>
</dbReference>
<gene>
    <name evidence="6" type="ORF">AMS69_00265</name>
</gene>
<proteinExistence type="inferred from homology"/>
<dbReference type="STRING" id="1705562.AMS69_00265"/>
<comment type="caution">
    <text evidence="6">The sequence shown here is derived from an EMBL/GenBank/DDBJ whole genome shotgun (WGS) entry which is preliminary data.</text>
</comment>
<dbReference type="SMART" id="SM00382">
    <property type="entry name" value="AAA"/>
    <property type="match status" value="1"/>
</dbReference>
<dbReference type="InterPro" id="IPR050763">
    <property type="entry name" value="ABC_transporter_ATP-binding"/>
</dbReference>
<dbReference type="Pfam" id="PF00005">
    <property type="entry name" value="ABC_tran"/>
    <property type="match status" value="1"/>
</dbReference>
<dbReference type="GO" id="GO:0005524">
    <property type="term" value="F:ATP binding"/>
    <property type="evidence" value="ECO:0007669"/>
    <property type="project" value="UniProtKB-KW"/>
</dbReference>
<evidence type="ECO:0000313" key="7">
    <source>
        <dbReference type="Proteomes" id="UP000037729"/>
    </source>
</evidence>
<comment type="similarity">
    <text evidence="1">Belongs to the ABC transporter superfamily.</text>
</comment>